<dbReference type="InterPro" id="IPR050166">
    <property type="entry name" value="ABC_transporter_ATP-bind"/>
</dbReference>
<evidence type="ECO:0000256" key="3">
    <source>
        <dbReference type="ARBA" id="ARBA00022840"/>
    </source>
</evidence>
<evidence type="ECO:0000313" key="8">
    <source>
        <dbReference type="Proteomes" id="UP000278475"/>
    </source>
</evidence>
<evidence type="ECO:0000313" key="5">
    <source>
        <dbReference type="EMBL" id="RLE48525.1"/>
    </source>
</evidence>
<dbReference type="GO" id="GO:0016887">
    <property type="term" value="F:ATP hydrolysis activity"/>
    <property type="evidence" value="ECO:0007669"/>
    <property type="project" value="InterPro"/>
</dbReference>
<organism evidence="5 8">
    <name type="scientific">Thermoproteota archaeon</name>
    <dbReference type="NCBI Taxonomy" id="2056631"/>
    <lineage>
        <taxon>Archaea</taxon>
        <taxon>Thermoproteota</taxon>
    </lineage>
</organism>
<evidence type="ECO:0000313" key="6">
    <source>
        <dbReference type="EMBL" id="RLE52697.1"/>
    </source>
</evidence>
<dbReference type="Proteomes" id="UP000278475">
    <property type="component" value="Unassembled WGS sequence"/>
</dbReference>
<evidence type="ECO:0000256" key="2">
    <source>
        <dbReference type="ARBA" id="ARBA00022741"/>
    </source>
</evidence>
<dbReference type="EMBL" id="QMQX01000040">
    <property type="protein sequence ID" value="RLE52697.1"/>
    <property type="molecule type" value="Genomic_DNA"/>
</dbReference>
<dbReference type="PROSITE" id="PS50893">
    <property type="entry name" value="ABC_TRANSPORTER_2"/>
    <property type="match status" value="1"/>
</dbReference>
<evidence type="ECO:0000256" key="1">
    <source>
        <dbReference type="ARBA" id="ARBA00022448"/>
    </source>
</evidence>
<dbReference type="Gene3D" id="3.40.50.300">
    <property type="entry name" value="P-loop containing nucleotide triphosphate hydrolases"/>
    <property type="match status" value="1"/>
</dbReference>
<dbReference type="GO" id="GO:0005524">
    <property type="term" value="F:ATP binding"/>
    <property type="evidence" value="ECO:0007669"/>
    <property type="project" value="UniProtKB-KW"/>
</dbReference>
<dbReference type="CDD" id="cd03293">
    <property type="entry name" value="ABC_NrtD_SsuB_transporters"/>
    <property type="match status" value="1"/>
</dbReference>
<dbReference type="InterPro" id="IPR003439">
    <property type="entry name" value="ABC_transporter-like_ATP-bd"/>
</dbReference>
<dbReference type="InterPro" id="IPR003593">
    <property type="entry name" value="AAA+_ATPase"/>
</dbReference>
<keyword evidence="3 5" id="KW-0067">ATP-binding</keyword>
<proteinExistence type="predicted"/>
<gene>
    <name evidence="5" type="ORF">DRJ31_07075</name>
    <name evidence="6" type="ORF">DRJ33_03070</name>
</gene>
<protein>
    <submittedName>
        <fullName evidence="5">ABC transporter ATP-binding protein</fullName>
    </submittedName>
</protein>
<dbReference type="PANTHER" id="PTHR42788">
    <property type="entry name" value="TAURINE IMPORT ATP-BINDING PROTEIN-RELATED"/>
    <property type="match status" value="1"/>
</dbReference>
<evidence type="ECO:0000259" key="4">
    <source>
        <dbReference type="PROSITE" id="PS50893"/>
    </source>
</evidence>
<dbReference type="EMBL" id="QMQV01000070">
    <property type="protein sequence ID" value="RLE48525.1"/>
    <property type="molecule type" value="Genomic_DNA"/>
</dbReference>
<dbReference type="InterPro" id="IPR027417">
    <property type="entry name" value="P-loop_NTPase"/>
</dbReference>
<keyword evidence="1" id="KW-0813">Transport</keyword>
<dbReference type="Proteomes" id="UP000272051">
    <property type="component" value="Unassembled WGS sequence"/>
</dbReference>
<sequence>MLPEIIVENLVKSFGNLKVLDGINFALEHGEFLCVVGPSGCGKTTLIRILAGLERSYEGTVLIKGKPPSPREHNFGYVPQDDALFPWKTVLRNVSFGLEIKGFKESEALARARQIIELVGLKGFENYYPHQLSGGMRKRVALARAFAIDPDILLMDEPFVNLDAQTRWIMHKELLEIWSNLRKTAILVTHNVEEALFFANKILMLTKRPAKNKLLLNVDLPYPRNKLSSEFISYREKIIRYLREEVPEI</sequence>
<feature type="domain" description="ABC transporter" evidence="4">
    <location>
        <begin position="5"/>
        <end position="232"/>
    </location>
</feature>
<dbReference type="Pfam" id="PF00005">
    <property type="entry name" value="ABC_tran"/>
    <property type="match status" value="1"/>
</dbReference>
<accession>A0A497EMH8</accession>
<evidence type="ECO:0000313" key="7">
    <source>
        <dbReference type="Proteomes" id="UP000272051"/>
    </source>
</evidence>
<dbReference type="PANTHER" id="PTHR42788:SF13">
    <property type="entry name" value="ALIPHATIC SULFONATES IMPORT ATP-BINDING PROTEIN SSUB"/>
    <property type="match status" value="1"/>
</dbReference>
<dbReference type="AlphaFoldDB" id="A0A497EMH8"/>
<dbReference type="SUPFAM" id="SSF52540">
    <property type="entry name" value="P-loop containing nucleoside triphosphate hydrolases"/>
    <property type="match status" value="1"/>
</dbReference>
<keyword evidence="2" id="KW-0547">Nucleotide-binding</keyword>
<name>A0A497EMH8_9CREN</name>
<reference evidence="7 8" key="1">
    <citation type="submission" date="2018-06" db="EMBL/GenBank/DDBJ databases">
        <title>Extensive metabolic versatility and redundancy in microbially diverse, dynamic hydrothermal sediments.</title>
        <authorList>
            <person name="Dombrowski N."/>
            <person name="Teske A."/>
            <person name="Baker B.J."/>
        </authorList>
    </citation>
    <scope>NUCLEOTIDE SEQUENCE [LARGE SCALE GENOMIC DNA]</scope>
    <source>
        <strain evidence="6">B34_G17</strain>
        <strain evidence="5">B66_G16</strain>
    </source>
</reference>
<dbReference type="SMART" id="SM00382">
    <property type="entry name" value="AAA"/>
    <property type="match status" value="1"/>
</dbReference>
<comment type="caution">
    <text evidence="5">The sequence shown here is derived from an EMBL/GenBank/DDBJ whole genome shotgun (WGS) entry which is preliminary data.</text>
</comment>
<dbReference type="InterPro" id="IPR017871">
    <property type="entry name" value="ABC_transporter-like_CS"/>
</dbReference>
<dbReference type="PROSITE" id="PS00211">
    <property type="entry name" value="ABC_TRANSPORTER_1"/>
    <property type="match status" value="1"/>
</dbReference>